<protein>
    <recommendedName>
        <fullName evidence="3">Cupin domain-containing protein</fullName>
    </recommendedName>
</protein>
<dbReference type="RefSeq" id="WP_119478723.1">
    <property type="nucleotide sequence ID" value="NZ_QXML01000008.1"/>
</dbReference>
<dbReference type="AlphaFoldDB" id="A0A418PNR9"/>
<dbReference type="EMBL" id="QXML01000008">
    <property type="protein sequence ID" value="RIW13609.1"/>
    <property type="molecule type" value="Genomic_DNA"/>
</dbReference>
<reference evidence="1 2" key="1">
    <citation type="submission" date="2018-09" db="EMBL/GenBank/DDBJ databases">
        <authorList>
            <person name="Wang X."/>
            <person name="Du Z."/>
        </authorList>
    </citation>
    <scope>NUCLEOTIDE SEQUENCE [LARGE SCALE GENOMIC DNA]</scope>
    <source>
        <strain evidence="1 2">N3</strain>
    </source>
</reference>
<keyword evidence="2" id="KW-1185">Reference proteome</keyword>
<evidence type="ECO:0000313" key="1">
    <source>
        <dbReference type="EMBL" id="RIW13609.1"/>
    </source>
</evidence>
<dbReference type="InterPro" id="IPR014710">
    <property type="entry name" value="RmlC-like_jellyroll"/>
</dbReference>
<gene>
    <name evidence="1" type="ORF">D0X99_15300</name>
</gene>
<name>A0A418PNR9_9BACT</name>
<dbReference type="OrthoDB" id="9800684at2"/>
<comment type="caution">
    <text evidence="1">The sequence shown here is derived from an EMBL/GenBank/DDBJ whole genome shotgun (WGS) entry which is preliminary data.</text>
</comment>
<sequence>MHKYRHSFKSYFPAYFIFLLLVQTPLWGQVLVHQEPRHRPVFENKEIRILDVLFPPGDTTQYHVHTTPSVFINFTTTAVGSQVMGKEKTNSESRAGDILVEDLSGSNTRTHRVWNRDNAVFHVMDVELLYQDFDWEVPPLDLSDLKLEIDTTWVRVYRLNLSEGKQFQLEKPKQSFLLVSLQDASVEIESNGKSQTQNLKQGSFITIPRKKSFSINHSGKQPAQLVLLEFPK</sequence>
<evidence type="ECO:0008006" key="3">
    <source>
        <dbReference type="Google" id="ProtNLM"/>
    </source>
</evidence>
<organism evidence="1 2">
    <name type="scientific">Algoriphagus lacus</name>
    <dbReference type="NCBI Taxonomy" id="2056311"/>
    <lineage>
        <taxon>Bacteria</taxon>
        <taxon>Pseudomonadati</taxon>
        <taxon>Bacteroidota</taxon>
        <taxon>Cytophagia</taxon>
        <taxon>Cytophagales</taxon>
        <taxon>Cyclobacteriaceae</taxon>
        <taxon>Algoriphagus</taxon>
    </lineage>
</organism>
<proteinExistence type="predicted"/>
<accession>A0A418PNR9</accession>
<dbReference type="Gene3D" id="2.60.120.10">
    <property type="entry name" value="Jelly Rolls"/>
    <property type="match status" value="2"/>
</dbReference>
<dbReference type="Proteomes" id="UP000283522">
    <property type="component" value="Unassembled WGS sequence"/>
</dbReference>
<evidence type="ECO:0000313" key="2">
    <source>
        <dbReference type="Proteomes" id="UP000283522"/>
    </source>
</evidence>